<evidence type="ECO:0000256" key="2">
    <source>
        <dbReference type="SAM" id="Phobius"/>
    </source>
</evidence>
<keyword evidence="2" id="KW-0812">Transmembrane</keyword>
<gene>
    <name evidence="3" type="ORF">GCM10009690_11910</name>
</gene>
<feature type="transmembrane region" description="Helical" evidence="2">
    <location>
        <begin position="477"/>
        <end position="500"/>
    </location>
</feature>
<proteinExistence type="predicted"/>
<feature type="transmembrane region" description="Helical" evidence="2">
    <location>
        <begin position="507"/>
        <end position="527"/>
    </location>
</feature>
<feature type="transmembrane region" description="Helical" evidence="2">
    <location>
        <begin position="552"/>
        <end position="571"/>
    </location>
</feature>
<organism evidence="3 4">
    <name type="scientific">Brevibacterium permense</name>
    <dbReference type="NCBI Taxonomy" id="234834"/>
    <lineage>
        <taxon>Bacteria</taxon>
        <taxon>Bacillati</taxon>
        <taxon>Actinomycetota</taxon>
        <taxon>Actinomycetes</taxon>
        <taxon>Micrococcales</taxon>
        <taxon>Brevibacteriaceae</taxon>
        <taxon>Brevibacterium</taxon>
    </lineage>
</organism>
<dbReference type="Proteomes" id="UP001500177">
    <property type="component" value="Unassembled WGS sequence"/>
</dbReference>
<protein>
    <submittedName>
        <fullName evidence="3">Exporter of polyketide antibiotics</fullName>
    </submittedName>
</protein>
<keyword evidence="2" id="KW-1133">Transmembrane helix</keyword>
<evidence type="ECO:0000256" key="1">
    <source>
        <dbReference type="SAM" id="MobiDB-lite"/>
    </source>
</evidence>
<feature type="region of interest" description="Disordered" evidence="1">
    <location>
        <begin position="8"/>
        <end position="32"/>
    </location>
</feature>
<feature type="transmembrane region" description="Helical" evidence="2">
    <location>
        <begin position="120"/>
        <end position="141"/>
    </location>
</feature>
<accession>A0ABP4KUX1</accession>
<feature type="transmembrane region" description="Helical" evidence="2">
    <location>
        <begin position="345"/>
        <end position="364"/>
    </location>
</feature>
<evidence type="ECO:0000313" key="4">
    <source>
        <dbReference type="Proteomes" id="UP001500177"/>
    </source>
</evidence>
<comment type="caution">
    <text evidence="3">The sequence shown here is derived from an EMBL/GenBank/DDBJ whole genome shotgun (WGS) entry which is preliminary data.</text>
</comment>
<feature type="transmembrane region" description="Helical" evidence="2">
    <location>
        <begin position="286"/>
        <end position="306"/>
    </location>
</feature>
<sequence>MNLLAAYTDDGDRTVHGGPGNSPQTGHHHGAHERVRRGRLGEGNLAGLGHLLRFMLRRDRLWLPIWVIALSALTAYFANAIAVVMDSDSLQAMTAFSKNPVMALITGPGYGLDQVTIPRFIVGMYGVFLMIGAALMSILTVSRHTRAEEQTGRAELVRAGVTGRHTQLIAALALTVFMNLLLSAGMAAAFGFSQAEPDSWSATVLFTVGIGAVGCVFAAVTAVTVQLSAFARAASSMAGAVLALSFVLRGIGDMSHVSGGGSLDWLSWLSPLGWSQQTASFTLDRWWPLLYSVGLFAVLVVVAVVLQSRRDLGAGIVAERLGRSQAGPLLSTSFGLALRLQASSLIWWSMSMLVMGVVFGSFTGPMDEGAAGMPPEILSIMGGRSGVVDGYLGYMALYFAIIVAAYAVIAAGGLRSEESSFHTEPVLATAVSRAGWLASWAVVTLFGAGWLMAMAGLGEGVGAAMSMDDWSLLWPTLLGHLAQAPSIWALLGFAYLLYGFAPRLMSLSWIVFGASAVLALFGGLMQLDDAILDLSLFTHIGQYPAQDLSAEAVLWLVGIAVVLVGAGMVGFRRRDLVTA</sequence>
<reference evidence="4" key="1">
    <citation type="journal article" date="2019" name="Int. J. Syst. Evol. Microbiol.">
        <title>The Global Catalogue of Microorganisms (GCM) 10K type strain sequencing project: providing services to taxonomists for standard genome sequencing and annotation.</title>
        <authorList>
            <consortium name="The Broad Institute Genomics Platform"/>
            <consortium name="The Broad Institute Genome Sequencing Center for Infectious Disease"/>
            <person name="Wu L."/>
            <person name="Ma J."/>
        </authorList>
    </citation>
    <scope>NUCLEOTIDE SEQUENCE [LARGE SCALE GENOMIC DNA]</scope>
    <source>
        <strain evidence="4">JCM 13318</strain>
    </source>
</reference>
<name>A0ABP4KUX1_9MICO</name>
<keyword evidence="2" id="KW-0472">Membrane</keyword>
<feature type="transmembrane region" description="Helical" evidence="2">
    <location>
        <begin position="168"/>
        <end position="192"/>
    </location>
</feature>
<feature type="transmembrane region" description="Helical" evidence="2">
    <location>
        <begin position="61"/>
        <end position="85"/>
    </location>
</feature>
<keyword evidence="4" id="KW-1185">Reference proteome</keyword>
<feature type="transmembrane region" description="Helical" evidence="2">
    <location>
        <begin position="204"/>
        <end position="223"/>
    </location>
</feature>
<evidence type="ECO:0000313" key="3">
    <source>
        <dbReference type="EMBL" id="GAA1510543.1"/>
    </source>
</evidence>
<feature type="transmembrane region" description="Helical" evidence="2">
    <location>
        <begin position="435"/>
        <end position="457"/>
    </location>
</feature>
<dbReference type="RefSeq" id="WP_173155492.1">
    <property type="nucleotide sequence ID" value="NZ_BAAALX010000004.1"/>
</dbReference>
<dbReference type="EMBL" id="BAAALX010000004">
    <property type="protein sequence ID" value="GAA1510543.1"/>
    <property type="molecule type" value="Genomic_DNA"/>
</dbReference>
<feature type="transmembrane region" description="Helical" evidence="2">
    <location>
        <begin position="230"/>
        <end position="248"/>
    </location>
</feature>
<feature type="transmembrane region" description="Helical" evidence="2">
    <location>
        <begin position="391"/>
        <end position="414"/>
    </location>
</feature>